<comment type="subcellular location">
    <subcellularLocation>
        <location evidence="6">Cytoplasm</location>
    </subcellularLocation>
    <text evidence="6">Membrane-associated.</text>
</comment>
<dbReference type="InterPro" id="IPR043129">
    <property type="entry name" value="ATPase_NBD"/>
</dbReference>
<dbReference type="PANTHER" id="PTHR42749">
    <property type="entry name" value="CELL SHAPE-DETERMINING PROTEIN MREB"/>
    <property type="match status" value="1"/>
</dbReference>
<dbReference type="AlphaFoldDB" id="D4LEE4"/>
<keyword evidence="4 6" id="KW-0133">Cell shape</keyword>
<dbReference type="GO" id="GO:0005737">
    <property type="term" value="C:cytoplasm"/>
    <property type="evidence" value="ECO:0007669"/>
    <property type="project" value="UniProtKB-SubCell"/>
</dbReference>
<keyword evidence="2 6" id="KW-0547">Nucleotide-binding</keyword>
<name>D4LEE4_RUMC1</name>
<reference evidence="7" key="1">
    <citation type="submission" date="2010-03" db="EMBL/GenBank/DDBJ databases">
        <title>The genome sequence of Ruminococcus sp. 18P13.</title>
        <authorList>
            <consortium name="metaHIT consortium -- http://www.metahit.eu/"/>
            <person name="Pajon A."/>
            <person name="Turner K."/>
            <person name="Parkhill J."/>
            <person name="Bernalier A."/>
        </authorList>
    </citation>
    <scope>NUCLEOTIDE SEQUENCE [LARGE SCALE GENOMIC DNA]</scope>
    <source>
        <strain evidence="7">Type strain: 18P13</strain>
    </source>
</reference>
<dbReference type="NCBIfam" id="NF010539">
    <property type="entry name" value="PRK13927.1"/>
    <property type="match status" value="1"/>
</dbReference>
<comment type="caution">
    <text evidence="6">Lacks conserved residue(s) required for the propagation of feature annotation.</text>
</comment>
<dbReference type="HOGENOM" id="CLU_052037_0_0_9"/>
<accession>D4LEE4</accession>
<organism evidence="7 8">
    <name type="scientific">Ruminococcus champanellensis (strain DSM 18848 / JCM 17042 / KCTC 15320 / 18P13)</name>
    <dbReference type="NCBI Taxonomy" id="213810"/>
    <lineage>
        <taxon>Bacteria</taxon>
        <taxon>Bacillati</taxon>
        <taxon>Bacillota</taxon>
        <taxon>Clostridia</taxon>
        <taxon>Eubacteriales</taxon>
        <taxon>Oscillospiraceae</taxon>
        <taxon>Ruminococcus</taxon>
    </lineage>
</organism>
<evidence type="ECO:0000256" key="6">
    <source>
        <dbReference type="HAMAP-Rule" id="MF_02207"/>
    </source>
</evidence>
<dbReference type="HAMAP" id="MF_02207">
    <property type="entry name" value="MreB"/>
    <property type="match status" value="1"/>
</dbReference>
<dbReference type="PRINTS" id="PR01652">
    <property type="entry name" value="SHAPEPROTEIN"/>
</dbReference>
<dbReference type="InterPro" id="IPR056546">
    <property type="entry name" value="MreB_MamK-like"/>
</dbReference>
<proteinExistence type="inferred from homology"/>
<evidence type="ECO:0000256" key="1">
    <source>
        <dbReference type="ARBA" id="ARBA00022490"/>
    </source>
</evidence>
<dbReference type="GO" id="GO:0008360">
    <property type="term" value="P:regulation of cell shape"/>
    <property type="evidence" value="ECO:0007669"/>
    <property type="project" value="UniProtKB-UniRule"/>
</dbReference>
<keyword evidence="1 6" id="KW-0963">Cytoplasm</keyword>
<comment type="subunit">
    <text evidence="6">Forms polymers.</text>
</comment>
<dbReference type="GO" id="GO:0000902">
    <property type="term" value="P:cell morphogenesis"/>
    <property type="evidence" value="ECO:0007669"/>
    <property type="project" value="InterPro"/>
</dbReference>
<gene>
    <name evidence="6" type="primary">mreB</name>
    <name evidence="7" type="ordered locus">RUM_19530</name>
</gene>
<evidence type="ECO:0000256" key="4">
    <source>
        <dbReference type="ARBA" id="ARBA00022960"/>
    </source>
</evidence>
<comment type="similarity">
    <text evidence="5 6">Belongs to the FtsA/MreB family.</text>
</comment>
<dbReference type="BioCyc" id="RCHA213810:RUM_RS09480-MONOMER"/>
<dbReference type="InterPro" id="IPR004753">
    <property type="entry name" value="MreB"/>
</dbReference>
<feature type="binding site" evidence="6">
    <location>
        <begin position="154"/>
        <end position="156"/>
    </location>
    <ligand>
        <name>ATP</name>
        <dbReference type="ChEBI" id="CHEBI:30616"/>
    </ligand>
</feature>
<dbReference type="OrthoDB" id="9768127at2"/>
<dbReference type="EMBL" id="FP929052">
    <property type="protein sequence ID" value="CBL17989.1"/>
    <property type="molecule type" value="Genomic_DNA"/>
</dbReference>
<evidence type="ECO:0000256" key="5">
    <source>
        <dbReference type="ARBA" id="ARBA00023458"/>
    </source>
</evidence>
<evidence type="ECO:0000313" key="7">
    <source>
        <dbReference type="EMBL" id="CBL17989.1"/>
    </source>
</evidence>
<feature type="binding site" evidence="6">
    <location>
        <begin position="11"/>
        <end position="13"/>
    </location>
    <ligand>
        <name>ATP</name>
        <dbReference type="ChEBI" id="CHEBI:30616"/>
    </ligand>
</feature>
<dbReference type="Gene3D" id="3.30.420.40">
    <property type="match status" value="2"/>
</dbReference>
<dbReference type="Pfam" id="PF06723">
    <property type="entry name" value="MreB_Mbl"/>
    <property type="match status" value="1"/>
</dbReference>
<dbReference type="CDD" id="cd10225">
    <property type="entry name" value="ASKHA_NBD_MreB-like"/>
    <property type="match status" value="1"/>
</dbReference>
<dbReference type="SUPFAM" id="SSF53067">
    <property type="entry name" value="Actin-like ATPase domain"/>
    <property type="match status" value="2"/>
</dbReference>
<dbReference type="GO" id="GO:0005524">
    <property type="term" value="F:ATP binding"/>
    <property type="evidence" value="ECO:0007669"/>
    <property type="project" value="UniProtKB-KW"/>
</dbReference>
<dbReference type="Proteomes" id="UP000007054">
    <property type="component" value="Chromosome"/>
</dbReference>
<dbReference type="GeneID" id="83156623"/>
<dbReference type="PANTHER" id="PTHR42749:SF1">
    <property type="entry name" value="CELL SHAPE-DETERMINING PROTEIN MREB"/>
    <property type="match status" value="1"/>
</dbReference>
<protein>
    <recommendedName>
        <fullName evidence="6">Cell shape-determining protein MreB</fullName>
    </recommendedName>
</protein>
<dbReference type="KEGG" id="rch:RUM_19530"/>
<dbReference type="NCBIfam" id="TIGR00904">
    <property type="entry name" value="mreB"/>
    <property type="match status" value="1"/>
</dbReference>
<sequence>MNVDIGIDLGTANIVMTMGKRGVVLNEPSVIAFHKRTERVVAIGRKAYSMIGRAPDYLAVVRPLKDGVISDDELTQCMIREFILKVSGRQLLKPRIIICVPSFITDVERRAVMEAARSAGSRKVNLIQEPLAAMLGAGVSIGQANGHMVVDIGGGTTDIAVVSMNGIVASHSIKVAGNKLDEAIIRYVSNKYKLMIGDRTAEDAKIQLTNLYDPSEDVRMTVRGKNLMRGLPDSAELTEVELFEALEEDVFAIIEAVRHVLERTPPELIGDIYDNGILLTGGGSYLGGLEKLISRTLGVKCHVAKDAETCVAKGTAKAFRRHDVLLDGFESVTLFK</sequence>
<reference evidence="7" key="2">
    <citation type="submission" date="2010-03" db="EMBL/GenBank/DDBJ databases">
        <authorList>
            <person name="Pajon A."/>
        </authorList>
    </citation>
    <scope>NUCLEOTIDE SEQUENCE</scope>
    <source>
        <strain evidence="7">Type strain: 18P13</strain>
    </source>
</reference>
<evidence type="ECO:0000256" key="3">
    <source>
        <dbReference type="ARBA" id="ARBA00022840"/>
    </source>
</evidence>
<comment type="function">
    <text evidence="6">Forms membrane-associated dynamic filaments that are essential for cell shape determination. Acts by regulating cell wall synthesis and cell elongation, and thus cell shape. A feedback loop between cell geometry and MreB localization may maintain elongated cell shape by targeting cell wall growth to regions of negative cell wall curvature.</text>
</comment>
<dbReference type="PATRIC" id="fig|213810.4.peg.1852"/>
<dbReference type="RefSeq" id="WP_015558895.1">
    <property type="nucleotide sequence ID" value="NC_021039.1"/>
</dbReference>
<evidence type="ECO:0000313" key="8">
    <source>
        <dbReference type="Proteomes" id="UP000007054"/>
    </source>
</evidence>
<evidence type="ECO:0000256" key="2">
    <source>
        <dbReference type="ARBA" id="ARBA00022741"/>
    </source>
</evidence>
<dbReference type="STRING" id="213810.RUM_19530"/>
<keyword evidence="8" id="KW-1185">Reference proteome</keyword>
<keyword evidence="3 6" id="KW-0067">ATP-binding</keyword>